<dbReference type="PANTHER" id="PTHR11461">
    <property type="entry name" value="SERINE PROTEASE INHIBITOR, SERPIN"/>
    <property type="match status" value="1"/>
</dbReference>
<protein>
    <recommendedName>
        <fullName evidence="8">Serpin domain-containing protein</fullName>
    </recommendedName>
</protein>
<reference evidence="9" key="3">
    <citation type="submission" date="2025-09" db="UniProtKB">
        <authorList>
            <consortium name="Ensembl"/>
        </authorList>
    </citation>
    <scope>IDENTIFICATION</scope>
</reference>
<reference evidence="9" key="2">
    <citation type="submission" date="2025-08" db="UniProtKB">
        <authorList>
            <consortium name="Ensembl"/>
        </authorList>
    </citation>
    <scope>IDENTIFICATION</scope>
</reference>
<evidence type="ECO:0000313" key="9">
    <source>
        <dbReference type="Ensembl" id="ENSMUNP00000028211.1"/>
    </source>
</evidence>
<sequence length="303" mass="34589">MKVTLLLCLLLPATHFPFKFYREADIQKPGKNIFFSPVSISTAFALLALGSIATSWAQVLEGLAFNLSRTQEEEKIQRGTPLVSCNFQNSTEAKKEIDVHIKSKPHVNVNQILQDLDQNTLLVIVNYIYFKGKSHRRYLQQYLSFTYEFYKAYFDRKLSCEVVQIAYKEDVTALFILPDEGIMKQLEDALRKDTVSQWKKSLVRWRIEVYNPKPSTSSTYDLKMLMNLDVTNVFSEWADLSGITGKSDLKVSKVILSAETMICVFLNTQLQRLCHGLSSGSHFFSFLWLVQCCFLTSGLGTVA</sequence>
<evidence type="ECO:0000256" key="7">
    <source>
        <dbReference type="SAM" id="SignalP"/>
    </source>
</evidence>
<accession>A0A8V5FJC6</accession>
<organism evidence="9 10">
    <name type="scientific">Melopsittacus undulatus</name>
    <name type="common">Budgerigar</name>
    <name type="synonym">Psittacus undulatus</name>
    <dbReference type="NCBI Taxonomy" id="13146"/>
    <lineage>
        <taxon>Eukaryota</taxon>
        <taxon>Metazoa</taxon>
        <taxon>Chordata</taxon>
        <taxon>Craniata</taxon>
        <taxon>Vertebrata</taxon>
        <taxon>Euteleostomi</taxon>
        <taxon>Archelosauria</taxon>
        <taxon>Archosauria</taxon>
        <taxon>Dinosauria</taxon>
        <taxon>Saurischia</taxon>
        <taxon>Theropoda</taxon>
        <taxon>Coelurosauria</taxon>
        <taxon>Aves</taxon>
        <taxon>Neognathae</taxon>
        <taxon>Neoaves</taxon>
        <taxon>Telluraves</taxon>
        <taxon>Australaves</taxon>
        <taxon>Psittaciformes</taxon>
        <taxon>Psittaculidae</taxon>
        <taxon>Melopsittacus</taxon>
    </lineage>
</organism>
<dbReference type="Pfam" id="PF00079">
    <property type="entry name" value="Serpin"/>
    <property type="match status" value="2"/>
</dbReference>
<reference evidence="9" key="1">
    <citation type="submission" date="2020-03" db="EMBL/GenBank/DDBJ databases">
        <title>Melopsittacus undulatus (budgerigar) genome, bMelUnd1, maternal haplotype with Z.</title>
        <authorList>
            <person name="Gedman G."/>
            <person name="Mountcastle J."/>
            <person name="Haase B."/>
            <person name="Formenti G."/>
            <person name="Wright T."/>
            <person name="Apodaca J."/>
            <person name="Pelan S."/>
            <person name="Chow W."/>
            <person name="Rhie A."/>
            <person name="Howe K."/>
            <person name="Fedrigo O."/>
            <person name="Jarvis E.D."/>
        </authorList>
    </citation>
    <scope>NUCLEOTIDE SEQUENCE [LARGE SCALE GENOMIC DNA]</scope>
</reference>
<evidence type="ECO:0000256" key="2">
    <source>
        <dbReference type="ARBA" id="ARBA00022690"/>
    </source>
</evidence>
<feature type="signal peptide" evidence="7">
    <location>
        <begin position="1"/>
        <end position="15"/>
    </location>
</feature>
<evidence type="ECO:0000256" key="4">
    <source>
        <dbReference type="ARBA" id="ARBA00022900"/>
    </source>
</evidence>
<evidence type="ECO:0000256" key="6">
    <source>
        <dbReference type="RuleBase" id="RU000411"/>
    </source>
</evidence>
<dbReference type="Ensembl" id="ENSMUNT00000028652.1">
    <property type="protein sequence ID" value="ENSMUNP00000028211.1"/>
    <property type="gene ID" value="ENSMUNG00000000378.2"/>
</dbReference>
<dbReference type="InterPro" id="IPR042178">
    <property type="entry name" value="Serpin_sf_1"/>
</dbReference>
<comment type="similarity">
    <text evidence="1 6">Belongs to the serpin family.</text>
</comment>
<dbReference type="SMART" id="SM00093">
    <property type="entry name" value="SERPIN"/>
    <property type="match status" value="1"/>
</dbReference>
<dbReference type="AlphaFoldDB" id="A0A8V5FJC6"/>
<name>A0A8V5FJC6_MELUD</name>
<proteinExistence type="inferred from homology"/>
<keyword evidence="10" id="KW-1185">Reference proteome</keyword>
<keyword evidence="4" id="KW-0722">Serine protease inhibitor</keyword>
<keyword evidence="3 7" id="KW-0732">Signal</keyword>
<dbReference type="Gene3D" id="3.30.497.10">
    <property type="entry name" value="Antithrombin, subunit I, domain 2"/>
    <property type="match status" value="3"/>
</dbReference>
<dbReference type="GO" id="GO:0004867">
    <property type="term" value="F:serine-type endopeptidase inhibitor activity"/>
    <property type="evidence" value="ECO:0007669"/>
    <property type="project" value="UniProtKB-KW"/>
</dbReference>
<dbReference type="InterPro" id="IPR000215">
    <property type="entry name" value="Serpin_fam"/>
</dbReference>
<evidence type="ECO:0000256" key="3">
    <source>
        <dbReference type="ARBA" id="ARBA00022729"/>
    </source>
</evidence>
<feature type="domain" description="Serpin" evidence="8">
    <location>
        <begin position="18"/>
        <end position="276"/>
    </location>
</feature>
<keyword evidence="5" id="KW-0325">Glycoprotein</keyword>
<evidence type="ECO:0000256" key="1">
    <source>
        <dbReference type="ARBA" id="ARBA00009500"/>
    </source>
</evidence>
<dbReference type="SUPFAM" id="SSF56574">
    <property type="entry name" value="Serpins"/>
    <property type="match status" value="1"/>
</dbReference>
<dbReference type="InterPro" id="IPR042185">
    <property type="entry name" value="Serpin_sf_2"/>
</dbReference>
<evidence type="ECO:0000313" key="10">
    <source>
        <dbReference type="Proteomes" id="UP000694405"/>
    </source>
</evidence>
<dbReference type="InterPro" id="IPR036186">
    <property type="entry name" value="Serpin_sf"/>
</dbReference>
<keyword evidence="2" id="KW-0646">Protease inhibitor</keyword>
<evidence type="ECO:0000256" key="5">
    <source>
        <dbReference type="ARBA" id="ARBA00023180"/>
    </source>
</evidence>
<dbReference type="PANTHER" id="PTHR11461:SF165">
    <property type="entry name" value="ALPHA-1-ANTITRYPSIN"/>
    <property type="match status" value="1"/>
</dbReference>
<evidence type="ECO:0000259" key="8">
    <source>
        <dbReference type="SMART" id="SM00093"/>
    </source>
</evidence>
<dbReference type="InterPro" id="IPR023796">
    <property type="entry name" value="Serpin_dom"/>
</dbReference>
<feature type="chain" id="PRO_5045079848" description="Serpin domain-containing protein" evidence="7">
    <location>
        <begin position="16"/>
        <end position="303"/>
    </location>
</feature>
<dbReference type="GO" id="GO:0005615">
    <property type="term" value="C:extracellular space"/>
    <property type="evidence" value="ECO:0007669"/>
    <property type="project" value="InterPro"/>
</dbReference>
<dbReference type="Gene3D" id="2.30.39.10">
    <property type="entry name" value="Alpha-1-antitrypsin, domain 1"/>
    <property type="match status" value="1"/>
</dbReference>
<dbReference type="Proteomes" id="UP000694405">
    <property type="component" value="Chromosome 4"/>
</dbReference>